<gene>
    <name evidence="1" type="ORF">RRG08_033272</name>
</gene>
<name>A0AAE1CL71_9GAST</name>
<comment type="caution">
    <text evidence="1">The sequence shown here is derived from an EMBL/GenBank/DDBJ whole genome shotgun (WGS) entry which is preliminary data.</text>
</comment>
<evidence type="ECO:0000313" key="2">
    <source>
        <dbReference type="Proteomes" id="UP001283361"/>
    </source>
</evidence>
<accession>A0AAE1CL71</accession>
<dbReference type="Proteomes" id="UP001283361">
    <property type="component" value="Unassembled WGS sequence"/>
</dbReference>
<sequence length="135" mass="15934">MDWLLTNVAGVVYTLRTQSWTLQWSRCVVKLELIGGLVCDRWNHRLWLFVVGENDGVTTCHRPTYYRTRQLSYQNVTFKRSKIPPYFWLSRRWTMTLSVSVFSGHESHGLKFTQAVLKECEPTSMRMLLPSLLEF</sequence>
<organism evidence="1 2">
    <name type="scientific">Elysia crispata</name>
    <name type="common">lettuce slug</name>
    <dbReference type="NCBI Taxonomy" id="231223"/>
    <lineage>
        <taxon>Eukaryota</taxon>
        <taxon>Metazoa</taxon>
        <taxon>Spiralia</taxon>
        <taxon>Lophotrochozoa</taxon>
        <taxon>Mollusca</taxon>
        <taxon>Gastropoda</taxon>
        <taxon>Heterobranchia</taxon>
        <taxon>Euthyneura</taxon>
        <taxon>Panpulmonata</taxon>
        <taxon>Sacoglossa</taxon>
        <taxon>Placobranchoidea</taxon>
        <taxon>Plakobranchidae</taxon>
        <taxon>Elysia</taxon>
    </lineage>
</organism>
<reference evidence="1" key="1">
    <citation type="journal article" date="2023" name="G3 (Bethesda)">
        <title>A reference genome for the long-term kleptoplast-retaining sea slug Elysia crispata morphotype clarki.</title>
        <authorList>
            <person name="Eastman K.E."/>
            <person name="Pendleton A.L."/>
            <person name="Shaikh M.A."/>
            <person name="Suttiyut T."/>
            <person name="Ogas R."/>
            <person name="Tomko P."/>
            <person name="Gavelis G."/>
            <person name="Widhalm J.R."/>
            <person name="Wisecaver J.H."/>
        </authorList>
    </citation>
    <scope>NUCLEOTIDE SEQUENCE</scope>
    <source>
        <strain evidence="1">ECLA1</strain>
    </source>
</reference>
<evidence type="ECO:0000313" key="1">
    <source>
        <dbReference type="EMBL" id="KAK3705306.1"/>
    </source>
</evidence>
<dbReference type="AlphaFoldDB" id="A0AAE1CL71"/>
<dbReference type="EMBL" id="JAWDGP010007772">
    <property type="protein sequence ID" value="KAK3705306.1"/>
    <property type="molecule type" value="Genomic_DNA"/>
</dbReference>
<keyword evidence="2" id="KW-1185">Reference proteome</keyword>
<protein>
    <submittedName>
        <fullName evidence="1">Uncharacterized protein</fullName>
    </submittedName>
</protein>
<proteinExistence type="predicted"/>